<keyword evidence="2" id="KW-1185">Reference proteome</keyword>
<name>A0A0F5LVJ8_9HYPH</name>
<proteinExistence type="predicted"/>
<protein>
    <submittedName>
        <fullName evidence="1">Uncharacterized protein</fullName>
    </submittedName>
</protein>
<evidence type="ECO:0000313" key="1">
    <source>
        <dbReference type="EMBL" id="KKB85667.1"/>
    </source>
</evidence>
<gene>
    <name evidence="1" type="ORF">VW29_06255</name>
</gene>
<organism evidence="1 2">
    <name type="scientific">Devosia limi DSM 17137</name>
    <dbReference type="NCBI Taxonomy" id="1121477"/>
    <lineage>
        <taxon>Bacteria</taxon>
        <taxon>Pseudomonadati</taxon>
        <taxon>Pseudomonadota</taxon>
        <taxon>Alphaproteobacteria</taxon>
        <taxon>Hyphomicrobiales</taxon>
        <taxon>Devosiaceae</taxon>
        <taxon>Devosia</taxon>
    </lineage>
</organism>
<dbReference type="EMBL" id="LAJF01000053">
    <property type="protein sequence ID" value="KKB85667.1"/>
    <property type="molecule type" value="Genomic_DNA"/>
</dbReference>
<sequence length="61" mass="6895">MLVVNAAARMDDRRASRDGRVNVLGTSKRKCWHFQTEVLGISPRLLRGWRDLGLDAVVAME</sequence>
<accession>A0A0F5LVJ8</accession>
<comment type="caution">
    <text evidence="1">The sequence shown here is derived from an EMBL/GenBank/DDBJ whole genome shotgun (WGS) entry which is preliminary data.</text>
</comment>
<dbReference type="PATRIC" id="fig|1121477.3.peg.2341"/>
<reference evidence="1 2" key="1">
    <citation type="submission" date="2015-03" db="EMBL/GenBank/DDBJ databases">
        <authorList>
            <person name="Hassan Y.I."/>
            <person name="Lepp D."/>
            <person name="Zhou T."/>
        </authorList>
    </citation>
    <scope>NUCLEOTIDE SEQUENCE [LARGE SCALE GENOMIC DNA]</scope>
    <source>
        <strain evidence="1 2">DSM 17137</strain>
    </source>
</reference>
<evidence type="ECO:0000313" key="2">
    <source>
        <dbReference type="Proteomes" id="UP000033608"/>
    </source>
</evidence>
<dbReference type="AlphaFoldDB" id="A0A0F5LVJ8"/>
<dbReference type="Proteomes" id="UP000033608">
    <property type="component" value="Unassembled WGS sequence"/>
</dbReference>